<gene>
    <name evidence="9" type="primary">TPHA0F00190</name>
    <name evidence="9" type="ordered locus">TPHA_0F00190</name>
</gene>
<feature type="region of interest" description="Disordered" evidence="7">
    <location>
        <begin position="505"/>
        <end position="602"/>
    </location>
</feature>
<dbReference type="InterPro" id="IPR000425">
    <property type="entry name" value="MIP"/>
</dbReference>
<dbReference type="GO" id="GO:0015254">
    <property type="term" value="F:glycerol channel activity"/>
    <property type="evidence" value="ECO:0007669"/>
    <property type="project" value="EnsemblFungi"/>
</dbReference>
<dbReference type="AlphaFoldDB" id="G8BUS4"/>
<evidence type="ECO:0000313" key="9">
    <source>
        <dbReference type="EMBL" id="CCE63506.1"/>
    </source>
</evidence>
<keyword evidence="3" id="KW-0813">Transport</keyword>
<dbReference type="Pfam" id="PF00230">
    <property type="entry name" value="MIP"/>
    <property type="match status" value="1"/>
</dbReference>
<comment type="subcellular location">
    <subcellularLocation>
        <location evidence="1">Membrane</location>
        <topology evidence="1">Multi-pass membrane protein</topology>
    </subcellularLocation>
</comment>
<dbReference type="eggNOG" id="KOG0224">
    <property type="taxonomic scope" value="Eukaryota"/>
</dbReference>
<dbReference type="InterPro" id="IPR050363">
    <property type="entry name" value="MIP/Aquaporin"/>
</dbReference>
<evidence type="ECO:0000256" key="4">
    <source>
        <dbReference type="ARBA" id="ARBA00022692"/>
    </source>
</evidence>
<proteinExistence type="inferred from homology"/>
<dbReference type="Gene3D" id="1.20.1080.10">
    <property type="entry name" value="Glycerol uptake facilitator protein"/>
    <property type="match status" value="1"/>
</dbReference>
<feature type="transmembrane region" description="Helical" evidence="8">
    <location>
        <begin position="354"/>
        <end position="371"/>
    </location>
</feature>
<organism evidence="9 10">
    <name type="scientific">Tetrapisispora phaffii (strain ATCC 24235 / CBS 4417 / NBRC 1672 / NRRL Y-8282 / UCD 70-5)</name>
    <name type="common">Yeast</name>
    <name type="synonym">Fabospora phaffii</name>
    <dbReference type="NCBI Taxonomy" id="1071381"/>
    <lineage>
        <taxon>Eukaryota</taxon>
        <taxon>Fungi</taxon>
        <taxon>Dikarya</taxon>
        <taxon>Ascomycota</taxon>
        <taxon>Saccharomycotina</taxon>
        <taxon>Saccharomycetes</taxon>
        <taxon>Saccharomycetales</taxon>
        <taxon>Saccharomycetaceae</taxon>
        <taxon>Tetrapisispora</taxon>
    </lineage>
</organism>
<keyword evidence="6 8" id="KW-0472">Membrane</keyword>
<evidence type="ECO:0000256" key="8">
    <source>
        <dbReference type="SAM" id="Phobius"/>
    </source>
</evidence>
<dbReference type="NCBIfam" id="TIGR00861">
    <property type="entry name" value="MIP"/>
    <property type="match status" value="1"/>
</dbReference>
<dbReference type="GeneID" id="11535341"/>
<evidence type="ECO:0000256" key="7">
    <source>
        <dbReference type="SAM" id="MobiDB-lite"/>
    </source>
</evidence>
<keyword evidence="10" id="KW-1185">Reference proteome</keyword>
<dbReference type="HOGENOM" id="CLU_027014_0_0_1"/>
<evidence type="ECO:0000256" key="5">
    <source>
        <dbReference type="ARBA" id="ARBA00022989"/>
    </source>
</evidence>
<dbReference type="SUPFAM" id="SSF81338">
    <property type="entry name" value="Aquaporin-like"/>
    <property type="match status" value="1"/>
</dbReference>
<dbReference type="PROSITE" id="PS00221">
    <property type="entry name" value="MIP"/>
    <property type="match status" value="1"/>
</dbReference>
<feature type="compositionally biased region" description="Basic and acidic residues" evidence="7">
    <location>
        <begin position="505"/>
        <end position="525"/>
    </location>
</feature>
<feature type="region of interest" description="Disordered" evidence="7">
    <location>
        <begin position="1"/>
        <end position="45"/>
    </location>
</feature>
<dbReference type="EMBL" id="HE612861">
    <property type="protein sequence ID" value="CCE63506.1"/>
    <property type="molecule type" value="Genomic_DNA"/>
</dbReference>
<evidence type="ECO:0000256" key="1">
    <source>
        <dbReference type="ARBA" id="ARBA00004141"/>
    </source>
</evidence>
<reference evidence="9 10" key="1">
    <citation type="journal article" date="2011" name="Proc. Natl. Acad. Sci. U.S.A.">
        <title>Evolutionary erosion of yeast sex chromosomes by mating-type switching accidents.</title>
        <authorList>
            <person name="Gordon J.L."/>
            <person name="Armisen D."/>
            <person name="Proux-Wera E."/>
            <person name="Oheigeartaigh S.S."/>
            <person name="Byrne K.P."/>
            <person name="Wolfe K.H."/>
        </authorList>
    </citation>
    <scope>NUCLEOTIDE SEQUENCE [LARGE SCALE GENOMIC DNA]</scope>
    <source>
        <strain evidence="10">ATCC 24235 / CBS 4417 / NBRC 1672 / NRRL Y-8282 / UCD 70-5</strain>
    </source>
</reference>
<dbReference type="GO" id="GO:0015700">
    <property type="term" value="P:arsenite transport"/>
    <property type="evidence" value="ECO:0007669"/>
    <property type="project" value="EnsemblFungi"/>
</dbReference>
<dbReference type="STRING" id="1071381.G8BUS4"/>
<dbReference type="Proteomes" id="UP000005666">
    <property type="component" value="Chromosome 6"/>
</dbReference>
<comment type="similarity">
    <text evidence="2">Belongs to the MIP/aquaporin (TC 1.A.8) family.</text>
</comment>
<dbReference type="OrthoDB" id="3222at2759"/>
<protein>
    <submittedName>
        <fullName evidence="9">Uncharacterized protein</fullName>
    </submittedName>
</protein>
<evidence type="ECO:0000256" key="6">
    <source>
        <dbReference type="ARBA" id="ARBA00023136"/>
    </source>
</evidence>
<feature type="compositionally biased region" description="Polar residues" evidence="7">
    <location>
        <begin position="1"/>
        <end position="10"/>
    </location>
</feature>
<dbReference type="PANTHER" id="PTHR43829">
    <property type="entry name" value="AQUAPORIN OR AQUAGLYCEROPORIN RELATED"/>
    <property type="match status" value="1"/>
</dbReference>
<dbReference type="CDD" id="cd00333">
    <property type="entry name" value="MIP"/>
    <property type="match status" value="1"/>
</dbReference>
<accession>G8BUS4</accession>
<dbReference type="GO" id="GO:0000747">
    <property type="term" value="P:conjugation with cellular fusion"/>
    <property type="evidence" value="ECO:0007669"/>
    <property type="project" value="EnsemblFungi"/>
</dbReference>
<feature type="compositionally biased region" description="Basic and acidic residues" evidence="7">
    <location>
        <begin position="593"/>
        <end position="602"/>
    </location>
</feature>
<feature type="compositionally biased region" description="Polar residues" evidence="7">
    <location>
        <begin position="571"/>
        <end position="592"/>
    </location>
</feature>
<dbReference type="RefSeq" id="XP_003685940.1">
    <property type="nucleotide sequence ID" value="XM_003685892.1"/>
</dbReference>
<dbReference type="PANTHER" id="PTHR43829:SF9">
    <property type="entry name" value="AQUAPORIN-9"/>
    <property type="match status" value="1"/>
</dbReference>
<dbReference type="InterPro" id="IPR023271">
    <property type="entry name" value="Aquaporin-like"/>
</dbReference>
<evidence type="ECO:0000313" key="10">
    <source>
        <dbReference type="Proteomes" id="UP000005666"/>
    </source>
</evidence>
<dbReference type="InterPro" id="IPR022357">
    <property type="entry name" value="MIP_CS"/>
</dbReference>
<dbReference type="KEGG" id="tpf:TPHA_0F00190"/>
<dbReference type="PRINTS" id="PR00783">
    <property type="entry name" value="MINTRINSICP"/>
</dbReference>
<evidence type="ECO:0000256" key="2">
    <source>
        <dbReference type="ARBA" id="ARBA00006175"/>
    </source>
</evidence>
<keyword evidence="4 8" id="KW-0812">Transmembrane</keyword>
<dbReference type="GO" id="GO:0015250">
    <property type="term" value="F:water channel activity"/>
    <property type="evidence" value="ECO:0007669"/>
    <property type="project" value="TreeGrafter"/>
</dbReference>
<evidence type="ECO:0000256" key="3">
    <source>
        <dbReference type="ARBA" id="ARBA00022448"/>
    </source>
</evidence>
<feature type="transmembrane region" description="Helical" evidence="8">
    <location>
        <begin position="297"/>
        <end position="319"/>
    </location>
</feature>
<dbReference type="OMA" id="MGTMVMI"/>
<feature type="transmembrane region" description="Helical" evidence="8">
    <location>
        <begin position="383"/>
        <end position="406"/>
    </location>
</feature>
<dbReference type="GO" id="GO:0006846">
    <property type="term" value="P:acetate transport"/>
    <property type="evidence" value="ECO:0007669"/>
    <property type="project" value="EnsemblFungi"/>
</dbReference>
<feature type="transmembrane region" description="Helical" evidence="8">
    <location>
        <begin position="255"/>
        <end position="277"/>
    </location>
</feature>
<dbReference type="GO" id="GO:0005886">
    <property type="term" value="C:plasma membrane"/>
    <property type="evidence" value="ECO:0007669"/>
    <property type="project" value="EnsemblFungi"/>
</dbReference>
<sequence length="602" mass="66533">MSGNAQSVNDFLTGDNGRQQDGEQDFDYERQGYAGNDNHEQQPTPQYIPQYSMQHAFPMHEVVPNTFSVGQKTGDPTVEMNKKRNSEQQNMPLAPEMCAVTANVLNVDDLVNQENVAGKMSHNDMPDAAGNGGDDIGMPQSVPMMVKPKAMYQNPQTPTVLPSTYHPINKWSEVKHSYLREFLAEFMGTMVLIIFGDAVGVQVGIGAVQQQNAFNSAIQALISDGSMTENEGKQFKTLENLVSSTGAGTFDDIPLAWAAAVVMGYFAAGGSAISGAHLNPSVTVANWFFRGFPKEKVFIYIAGQVLGGFIGALIVYAYYKKVISVNIPNYFEEQSVANYFCTFPKEYLSSSRQFVSEFITTAMFIAGIFSLTDPYTCLSSDLFPLMLFILIFVLNAAMSFQTGAAINLARDLGPRLALYAVGFSREVLWINNHHYFWVPMVAPLIGSLMGGVVYDVCVYQGHESPVNWPLSVYKEMFFRAWHRRPGWKKRSRGRATSDLSDFSYKSDDDLASNEEKKPEKKEKLGRTRTASNGSSIDGEPKQKSVQFKSVQRGRGTANGVPTILEEEDSIETASLGDSHSSMQLSDSNSLNTVKEDSLDEKY</sequence>
<keyword evidence="5 8" id="KW-1133">Transmembrane helix</keyword>
<name>G8BUS4_TETPH</name>